<dbReference type="RefSeq" id="WP_341876153.1">
    <property type="nucleotide sequence ID" value="NZ_CP121687.1"/>
</dbReference>
<evidence type="ECO:0000313" key="2">
    <source>
        <dbReference type="Proteomes" id="UP001486565"/>
    </source>
</evidence>
<keyword evidence="2" id="KW-1185">Reference proteome</keyword>
<gene>
    <name evidence="1" type="ORF">QBE51_10090</name>
</gene>
<reference evidence="1 2" key="1">
    <citation type="submission" date="2023-03" db="EMBL/GenBank/DDBJ databases">
        <title>Novel Species.</title>
        <authorList>
            <person name="Ma S."/>
        </authorList>
    </citation>
    <scope>NUCLEOTIDE SEQUENCE [LARGE SCALE GENOMIC DNA]</scope>
    <source>
        <strain evidence="1 2">LIND6LT2</strain>
    </source>
</reference>
<dbReference type="EMBL" id="CP121687">
    <property type="protein sequence ID" value="WZL69146.1"/>
    <property type="molecule type" value="Genomic_DNA"/>
</dbReference>
<proteinExistence type="predicted"/>
<protein>
    <submittedName>
        <fullName evidence="1">Uncharacterized protein</fullName>
    </submittedName>
</protein>
<dbReference type="Proteomes" id="UP001486565">
    <property type="component" value="Chromosome"/>
</dbReference>
<name>A0ABZ2Y3H8_9FIRM</name>
<sequence>MYFQQPFNYYEQPMMGETSFQTPYPSSSMPFPPPFMPMPMPNAHIKHEDKGAELIEEAARRERKMACYDEKIMECCANELDRKRIQQIGLNQRKHEKMFGEIYQGMTGRKLSCDIKEPNLSDDIKTNLEQRIFEGFECIEIYRKIYFSVMPVEWKMMMYEIIGDEQNDLLKYIYYCNKMNAL</sequence>
<accession>A0ABZ2Y3H8</accession>
<evidence type="ECO:0000313" key="1">
    <source>
        <dbReference type="EMBL" id="WZL69146.1"/>
    </source>
</evidence>
<organism evidence="1 2">
    <name type="scientific">Defluviitalea saccharophila</name>
    <dbReference type="NCBI Taxonomy" id="879970"/>
    <lineage>
        <taxon>Bacteria</taxon>
        <taxon>Bacillati</taxon>
        <taxon>Bacillota</taxon>
        <taxon>Clostridia</taxon>
        <taxon>Lachnospirales</taxon>
        <taxon>Defluviitaleaceae</taxon>
        <taxon>Defluviitalea</taxon>
    </lineage>
</organism>